<accession>A0A3M8WTQ7</accession>
<organism evidence="1 2">
    <name type="scientific">Streptomyces botrytidirepellens</name>
    <dbReference type="NCBI Taxonomy" id="2486417"/>
    <lineage>
        <taxon>Bacteria</taxon>
        <taxon>Bacillati</taxon>
        <taxon>Actinomycetota</taxon>
        <taxon>Actinomycetes</taxon>
        <taxon>Kitasatosporales</taxon>
        <taxon>Streptomycetaceae</taxon>
        <taxon>Streptomyces</taxon>
    </lineage>
</organism>
<dbReference type="AlphaFoldDB" id="A0A3M8WTQ7"/>
<dbReference type="EMBL" id="RIBZ01000094">
    <property type="protein sequence ID" value="RNG33528.1"/>
    <property type="molecule type" value="Genomic_DNA"/>
</dbReference>
<comment type="caution">
    <text evidence="1">The sequence shown here is derived from an EMBL/GenBank/DDBJ whole genome shotgun (WGS) entry which is preliminary data.</text>
</comment>
<evidence type="ECO:0000313" key="1">
    <source>
        <dbReference type="EMBL" id="RNG33528.1"/>
    </source>
</evidence>
<gene>
    <name evidence="1" type="ORF">EEJ42_07300</name>
</gene>
<name>A0A3M8WTQ7_9ACTN</name>
<evidence type="ECO:0000313" key="2">
    <source>
        <dbReference type="Proteomes" id="UP000275401"/>
    </source>
</evidence>
<proteinExistence type="predicted"/>
<sequence>MESLTVLAADAEAQVAWLVRHAVMTDEIALDFDHAFRMAWSLVEEGQVDRGVMADLQELDAIISGMSGGDNADRWTRHALSTDEGWALARRLARRVLVEELGEWQQPLPEITVIR</sequence>
<reference evidence="1 2" key="1">
    <citation type="submission" date="2018-11" db="EMBL/GenBank/DDBJ databases">
        <title>The Potential of Streptomyces as Biocontrol Agents against the Tomato grey mould, Botrytis cinerea (Gray mold) Frontiers in Microbiology.</title>
        <authorList>
            <person name="Li D."/>
        </authorList>
    </citation>
    <scope>NUCLEOTIDE SEQUENCE [LARGE SCALE GENOMIC DNA]</scope>
    <source>
        <strain evidence="1 2">NEAU-LD23</strain>
    </source>
</reference>
<protein>
    <submittedName>
        <fullName evidence="1">Uncharacterized protein</fullName>
    </submittedName>
</protein>
<keyword evidence="2" id="KW-1185">Reference proteome</keyword>
<dbReference type="Proteomes" id="UP000275401">
    <property type="component" value="Unassembled WGS sequence"/>
</dbReference>